<accession>A0A1Q2CAA6</accession>
<reference evidence="1 2" key="1">
    <citation type="journal article" date="2016" name="Sci. Rep.">
        <title>Accelerated dysbiosis of gut microbiota during aggravation of DSS-induced colitis by a butyrate-producing bacterium.</title>
        <authorList>
            <person name="Zhang Q."/>
            <person name="Wu Y."/>
            <person name="Wang J."/>
            <person name="Wu G."/>
            <person name="Long W."/>
            <person name="Xue Z."/>
            <person name="Wang L."/>
            <person name="Zhang X."/>
            <person name="Pang X."/>
            <person name="Zhao Y."/>
            <person name="Zhao L."/>
            <person name="Zhang C."/>
        </authorList>
    </citation>
    <scope>NUCLEOTIDE SEQUENCE [LARGE SCALE GENOMIC DNA]</scope>
    <source>
        <strain evidence="1 2">BPB5</strain>
    </source>
</reference>
<sequence>MKFDFDWNYVAAGAPYITISEFALAFNAPCISLLGNPEEVVIGFDDEQMLIGVKKYCGDENAKPYKFFSRIKNGWVRIGCKDFVKYLSSLTGLKFSPAIRYVAKYDIEEQIVYISVLNTPEIQEDGEVDDNK</sequence>
<proteinExistence type="predicted"/>
<evidence type="ECO:0000313" key="1">
    <source>
        <dbReference type="EMBL" id="AQP40610.1"/>
    </source>
</evidence>
<organism evidence="1 2">
    <name type="scientific">Anaerostipes hadrus</name>
    <dbReference type="NCBI Taxonomy" id="649756"/>
    <lineage>
        <taxon>Bacteria</taxon>
        <taxon>Bacillati</taxon>
        <taxon>Bacillota</taxon>
        <taxon>Clostridia</taxon>
        <taxon>Lachnospirales</taxon>
        <taxon>Lachnospiraceae</taxon>
        <taxon>Anaerostipes</taxon>
    </lineage>
</organism>
<protein>
    <submittedName>
        <fullName evidence="1">Uncharacterized protein</fullName>
    </submittedName>
</protein>
<gene>
    <name evidence="1" type="ORF">DO83_14150</name>
</gene>
<dbReference type="RefSeq" id="WP_077327315.1">
    <property type="nucleotide sequence ID" value="NZ_CP012098.1"/>
</dbReference>
<dbReference type="EMBL" id="CP012098">
    <property type="protein sequence ID" value="AQP40610.1"/>
    <property type="molecule type" value="Genomic_DNA"/>
</dbReference>
<name>A0A1Q2CAA6_ANAHA</name>
<evidence type="ECO:0000313" key="2">
    <source>
        <dbReference type="Proteomes" id="UP000188159"/>
    </source>
</evidence>
<dbReference type="AlphaFoldDB" id="A0A1Q2CAA6"/>
<dbReference type="Proteomes" id="UP000188159">
    <property type="component" value="Chromosome"/>
</dbReference>